<dbReference type="SUPFAM" id="SSF46785">
    <property type="entry name" value="Winged helix' DNA-binding domain"/>
    <property type="match status" value="1"/>
</dbReference>
<dbReference type="Proteomes" id="UP000276588">
    <property type="component" value="Unassembled WGS sequence"/>
</dbReference>
<organism evidence="2 3">
    <name type="scientific">Halonotius aquaticus</name>
    <dbReference type="NCBI Taxonomy" id="2216978"/>
    <lineage>
        <taxon>Archaea</taxon>
        <taxon>Methanobacteriati</taxon>
        <taxon>Methanobacteriota</taxon>
        <taxon>Stenosarchaea group</taxon>
        <taxon>Halobacteria</taxon>
        <taxon>Halobacteriales</taxon>
        <taxon>Haloferacaceae</taxon>
        <taxon>Halonotius</taxon>
    </lineage>
</organism>
<gene>
    <name evidence="2" type="ORF">DM826_10495</name>
</gene>
<keyword evidence="3" id="KW-1185">Reference proteome</keyword>
<dbReference type="InterPro" id="IPR036390">
    <property type="entry name" value="WH_DNA-bd_sf"/>
</dbReference>
<dbReference type="EMBL" id="QKNY01000018">
    <property type="protein sequence ID" value="RJX42074.1"/>
    <property type="molecule type" value="Genomic_DNA"/>
</dbReference>
<protein>
    <submittedName>
        <fullName evidence="2">MarR family transcriptional regulator</fullName>
    </submittedName>
</protein>
<feature type="compositionally biased region" description="Basic and acidic residues" evidence="1">
    <location>
        <begin position="110"/>
        <end position="124"/>
    </location>
</feature>
<feature type="compositionally biased region" description="Acidic residues" evidence="1">
    <location>
        <begin position="1"/>
        <end position="12"/>
    </location>
</feature>
<proteinExistence type="predicted"/>
<feature type="region of interest" description="Disordered" evidence="1">
    <location>
        <begin position="39"/>
        <end position="124"/>
    </location>
</feature>
<evidence type="ECO:0000256" key="1">
    <source>
        <dbReference type="SAM" id="MobiDB-lite"/>
    </source>
</evidence>
<feature type="compositionally biased region" description="Basic and acidic residues" evidence="1">
    <location>
        <begin position="61"/>
        <end position="83"/>
    </location>
</feature>
<evidence type="ECO:0000313" key="3">
    <source>
        <dbReference type="Proteomes" id="UP000276588"/>
    </source>
</evidence>
<dbReference type="Gene3D" id="1.10.10.10">
    <property type="entry name" value="Winged helix-like DNA-binding domain superfamily/Winged helix DNA-binding domain"/>
    <property type="match status" value="1"/>
</dbReference>
<sequence>MPITSDEFEELSVDAGEPAAGTNADRILSFLREHPETAYTQSEIAANTGVKSGSVGPTLVRLRERGQVDHREPYWRISDHEQSVDAAGEHAAATLTEREEADHPPQLSEWEPHAVDPRTLRDDE</sequence>
<evidence type="ECO:0000313" key="2">
    <source>
        <dbReference type="EMBL" id="RJX42074.1"/>
    </source>
</evidence>
<name>A0A3A6PJA7_9EURY</name>
<accession>A0A3A6PJA7</accession>
<dbReference type="InterPro" id="IPR036388">
    <property type="entry name" value="WH-like_DNA-bd_sf"/>
</dbReference>
<dbReference type="RefSeq" id="WP_120103387.1">
    <property type="nucleotide sequence ID" value="NZ_QKNY01000018.1"/>
</dbReference>
<dbReference type="AlphaFoldDB" id="A0A3A6PJA7"/>
<feature type="region of interest" description="Disordered" evidence="1">
    <location>
        <begin position="1"/>
        <end position="22"/>
    </location>
</feature>
<comment type="caution">
    <text evidence="2">The sequence shown here is derived from an EMBL/GenBank/DDBJ whole genome shotgun (WGS) entry which is preliminary data.</text>
</comment>
<dbReference type="OrthoDB" id="195563at2157"/>
<reference evidence="2 3" key="1">
    <citation type="submission" date="2018-06" db="EMBL/GenBank/DDBJ databases">
        <title>Halonotius sp. F13-13 a new haloarchaeeon isolated from a solar saltern from Isla Cristina, Huelva, Spain.</title>
        <authorList>
            <person name="Duran-Viseras A."/>
            <person name="Sanchez-Porro C."/>
            <person name="Ventosa A."/>
        </authorList>
    </citation>
    <scope>NUCLEOTIDE SEQUENCE [LARGE SCALE GENOMIC DNA]</scope>
    <source>
        <strain evidence="2 3">F13-13</strain>
    </source>
</reference>
<feature type="compositionally biased region" description="Polar residues" evidence="1">
    <location>
        <begin position="39"/>
        <end position="51"/>
    </location>
</feature>